<proteinExistence type="predicted"/>
<dbReference type="OrthoDB" id="1738613at2759"/>
<feature type="domain" description="Tf2-1-like SH3-like" evidence="1">
    <location>
        <begin position="16"/>
        <end position="78"/>
    </location>
</feature>
<dbReference type="PANTHER" id="PTHR46148:SF44">
    <property type="entry name" value="GAG-POL POLYPROTEIN"/>
    <property type="match status" value="1"/>
</dbReference>
<name>A0A5B6VN68_9ROSI</name>
<dbReference type="EMBL" id="SMMG02000006">
    <property type="protein sequence ID" value="KAA3470503.1"/>
    <property type="molecule type" value="Genomic_DNA"/>
</dbReference>
<dbReference type="AlphaFoldDB" id="A0A5B6VN68"/>
<sequence length="118" mass="13886">MAPYEALYDFGFQINEKVFLKISPWKKILGFGQKGKLSPRFIGSYEIIERIGSVAYRLALPPELERIHNLFHIKELRNKRIALVKILWQFHGVEEATWEPEEAMLKQYPNLFTGLQHD</sequence>
<keyword evidence="2" id="KW-0548">Nucleotidyltransferase</keyword>
<keyword evidence="3" id="KW-1185">Reference proteome</keyword>
<comment type="caution">
    <text evidence="2">The sequence shown here is derived from an EMBL/GenBank/DDBJ whole genome shotgun (WGS) entry which is preliminary data.</text>
</comment>
<evidence type="ECO:0000259" key="1">
    <source>
        <dbReference type="Pfam" id="PF24626"/>
    </source>
</evidence>
<dbReference type="PANTHER" id="PTHR46148">
    <property type="entry name" value="CHROMO DOMAIN-CONTAINING PROTEIN"/>
    <property type="match status" value="1"/>
</dbReference>
<protein>
    <submittedName>
        <fullName evidence="2">Reverse transcriptase</fullName>
    </submittedName>
</protein>
<gene>
    <name evidence="2" type="ORF">EPI10_016208</name>
</gene>
<evidence type="ECO:0000313" key="2">
    <source>
        <dbReference type="EMBL" id="KAA3470503.1"/>
    </source>
</evidence>
<organism evidence="2 3">
    <name type="scientific">Gossypium australe</name>
    <dbReference type="NCBI Taxonomy" id="47621"/>
    <lineage>
        <taxon>Eukaryota</taxon>
        <taxon>Viridiplantae</taxon>
        <taxon>Streptophyta</taxon>
        <taxon>Embryophyta</taxon>
        <taxon>Tracheophyta</taxon>
        <taxon>Spermatophyta</taxon>
        <taxon>Magnoliopsida</taxon>
        <taxon>eudicotyledons</taxon>
        <taxon>Gunneridae</taxon>
        <taxon>Pentapetalae</taxon>
        <taxon>rosids</taxon>
        <taxon>malvids</taxon>
        <taxon>Malvales</taxon>
        <taxon>Malvaceae</taxon>
        <taxon>Malvoideae</taxon>
        <taxon>Gossypium</taxon>
    </lineage>
</organism>
<keyword evidence="2" id="KW-0695">RNA-directed DNA polymerase</keyword>
<dbReference type="GO" id="GO:0003964">
    <property type="term" value="F:RNA-directed DNA polymerase activity"/>
    <property type="evidence" value="ECO:0007669"/>
    <property type="project" value="UniProtKB-KW"/>
</dbReference>
<keyword evidence="2" id="KW-0808">Transferase</keyword>
<accession>A0A5B6VN68</accession>
<dbReference type="InterPro" id="IPR056924">
    <property type="entry name" value="SH3_Tf2-1"/>
</dbReference>
<reference evidence="3" key="1">
    <citation type="journal article" date="2019" name="Plant Biotechnol. J.">
        <title>Genome sequencing of the Australian wild diploid species Gossypium australe highlights disease resistance and delayed gland morphogenesis.</title>
        <authorList>
            <person name="Cai Y."/>
            <person name="Cai X."/>
            <person name="Wang Q."/>
            <person name="Wang P."/>
            <person name="Zhang Y."/>
            <person name="Cai C."/>
            <person name="Xu Y."/>
            <person name="Wang K."/>
            <person name="Zhou Z."/>
            <person name="Wang C."/>
            <person name="Geng S."/>
            <person name="Li B."/>
            <person name="Dong Q."/>
            <person name="Hou Y."/>
            <person name="Wang H."/>
            <person name="Ai P."/>
            <person name="Liu Z."/>
            <person name="Yi F."/>
            <person name="Sun M."/>
            <person name="An G."/>
            <person name="Cheng J."/>
            <person name="Zhang Y."/>
            <person name="Shi Q."/>
            <person name="Xie Y."/>
            <person name="Shi X."/>
            <person name="Chang Y."/>
            <person name="Huang F."/>
            <person name="Chen Y."/>
            <person name="Hong S."/>
            <person name="Mi L."/>
            <person name="Sun Q."/>
            <person name="Zhang L."/>
            <person name="Zhou B."/>
            <person name="Peng R."/>
            <person name="Zhang X."/>
            <person name="Liu F."/>
        </authorList>
    </citation>
    <scope>NUCLEOTIDE SEQUENCE [LARGE SCALE GENOMIC DNA]</scope>
    <source>
        <strain evidence="3">cv. PA1801</strain>
    </source>
</reference>
<evidence type="ECO:0000313" key="3">
    <source>
        <dbReference type="Proteomes" id="UP000325315"/>
    </source>
</evidence>
<dbReference type="Proteomes" id="UP000325315">
    <property type="component" value="Unassembled WGS sequence"/>
</dbReference>
<dbReference type="Pfam" id="PF24626">
    <property type="entry name" value="SH3_Tf2-1"/>
    <property type="match status" value="1"/>
</dbReference>